<evidence type="ECO:0000313" key="2">
    <source>
        <dbReference type="EMBL" id="CQD20705.1"/>
    </source>
</evidence>
<accession>A0A0U1DRU9</accession>
<reference evidence="2 3" key="1">
    <citation type="submission" date="2015-03" db="EMBL/GenBank/DDBJ databases">
        <authorList>
            <person name="Murphy D."/>
        </authorList>
    </citation>
    <scope>NUCLEOTIDE SEQUENCE [LARGE SCALE GENOMIC DNA]</scope>
    <source>
        <strain evidence="2 3">D16</strain>
    </source>
</reference>
<evidence type="ECO:0000313" key="3">
    <source>
        <dbReference type="Proteomes" id="UP000182227"/>
    </source>
</evidence>
<feature type="region of interest" description="Disordered" evidence="1">
    <location>
        <begin position="1"/>
        <end position="26"/>
    </location>
</feature>
<feature type="compositionally biased region" description="Low complexity" evidence="1">
    <location>
        <begin position="1"/>
        <end position="16"/>
    </location>
</feature>
<gene>
    <name evidence="2" type="ORF">BN970_04758</name>
</gene>
<dbReference type="EMBL" id="CTEF01000004">
    <property type="protein sequence ID" value="CQD20705.1"/>
    <property type="molecule type" value="Genomic_DNA"/>
</dbReference>
<sequence length="58" mass="6318">MLAVLTTGKKGPTPTTQAARPHDLQQRKDMKTAVGMMLFRTGPALGYFFLNAYPGSPH</sequence>
<protein>
    <submittedName>
        <fullName evidence="2">Uncharacterized protein</fullName>
    </submittedName>
</protein>
<dbReference type="Proteomes" id="UP000182227">
    <property type="component" value="Unassembled WGS sequence"/>
</dbReference>
<dbReference type="AlphaFoldDB" id="A0A0U1DRU9"/>
<proteinExistence type="predicted"/>
<evidence type="ECO:0000256" key="1">
    <source>
        <dbReference type="SAM" id="MobiDB-lite"/>
    </source>
</evidence>
<name>A0A0U1DRU9_9MYCO</name>
<organism evidence="2 3">
    <name type="scientific">Mycolicibacterium conceptionense</name>
    <dbReference type="NCBI Taxonomy" id="451644"/>
    <lineage>
        <taxon>Bacteria</taxon>
        <taxon>Bacillati</taxon>
        <taxon>Actinomycetota</taxon>
        <taxon>Actinomycetes</taxon>
        <taxon>Mycobacteriales</taxon>
        <taxon>Mycobacteriaceae</taxon>
        <taxon>Mycolicibacterium</taxon>
    </lineage>
</organism>